<evidence type="ECO:0000256" key="10">
    <source>
        <dbReference type="ARBA" id="ARBA00022989"/>
    </source>
</evidence>
<dbReference type="CDD" id="cd01672">
    <property type="entry name" value="TMPK"/>
    <property type="match status" value="1"/>
</dbReference>
<evidence type="ECO:0000256" key="12">
    <source>
        <dbReference type="HAMAP-Rule" id="MF_00165"/>
    </source>
</evidence>
<comment type="function">
    <text evidence="12">Phosphorylation of dTMP to form dTDP in both de novo and salvage pathways of dTTP synthesis.</text>
</comment>
<sequence length="715" mass="75694">MLRIRPFRRLWLTLGLSSFGDWLGLLATSLFAAGHVSGSFAQGAAFGGVVVMKLLPALVLLPLAGLLADKFDRRITMVVCDVARFVLFLSIPLAGLLASPAAVVTWALIATFLVEAISMIWIPAKEAAVPNLVPGRLEAANQLSLITTYGIAPVLAALVLAAVERGLRSLANEQTTRLLVQPVDFALYLNALTFLAAAAVVYFIPQISGRGAAPAASKPGWVGSLIDGWQFLHHNAALRGLVLGICGAFAAGGVVVGTSSFYATSLGAGPAAFGLLFASLFIGLGLGMGLGPRLVGKLSRRRWFGLSIVFAAAMVALLGLAPHLSIALPLVVAVGFGSGMAFLSGTTLLGTEVRDWVRGRVFAFVQGAVRVVLLLTIAVSSLLVGLGGEHVLNLGILHPTISSSRILLLLAGILGVIAGVVAFRHMDDRPGVPLLPDLISSMRGRPLGVPDAPIRTGLFVAFEGGEGAGKSTQAVKLAAWMRMAGQQCVVTREPGATPAGARMRGILLDPRGDKLSSRAEALLYAADRAEHVSTVIRPALKEGAVVVTDRYVDSSLAYQGAGRELPVEEIRWLSGWATGELRPDLTVLLDIDPQVGLARVRQRGATDRLEDEEVTFHERVRDGFRTLADADPDRYLVIDANSGEEDIATQVRMRIARIMPGAPDPINALPWDADTTTTLDPDLDSMLAVTETQDLRSLSDRTDDATQWLDGSAPR</sequence>
<dbReference type="Gene3D" id="1.20.1250.20">
    <property type="entry name" value="MFS general substrate transporter like domains"/>
    <property type="match status" value="2"/>
</dbReference>
<keyword evidence="9 12" id="KW-0067">ATP-binding</keyword>
<reference evidence="16" key="1">
    <citation type="journal article" date="2019" name="Int. J. Syst. Evol. Microbiol.">
        <title>The Global Catalogue of Microorganisms (GCM) 10K type strain sequencing project: providing services to taxonomists for standard genome sequencing and annotation.</title>
        <authorList>
            <consortium name="The Broad Institute Genomics Platform"/>
            <consortium name="The Broad Institute Genome Sequencing Center for Infectious Disease"/>
            <person name="Wu L."/>
            <person name="Ma J."/>
        </authorList>
    </citation>
    <scope>NUCLEOTIDE SEQUENCE [LARGE SCALE GENOMIC DNA]</scope>
    <source>
        <strain evidence="16">JCM 14718</strain>
    </source>
</reference>
<dbReference type="CDD" id="cd06173">
    <property type="entry name" value="MFS_MefA_like"/>
    <property type="match status" value="1"/>
</dbReference>
<evidence type="ECO:0000313" key="16">
    <source>
        <dbReference type="Proteomes" id="UP001500618"/>
    </source>
</evidence>
<comment type="similarity">
    <text evidence="12">Belongs to the thymidylate kinase family.</text>
</comment>
<dbReference type="NCBIfam" id="TIGR00041">
    <property type="entry name" value="DTMP_kinase"/>
    <property type="match status" value="1"/>
</dbReference>
<evidence type="ECO:0000256" key="4">
    <source>
        <dbReference type="ARBA" id="ARBA00022679"/>
    </source>
</evidence>
<dbReference type="EC" id="2.7.4.9" evidence="12"/>
<accession>A0ABP4RPP3</accession>
<comment type="subcellular location">
    <subcellularLocation>
        <location evidence="1">Cell membrane</location>
        <topology evidence="1">Multi-pass membrane protein</topology>
    </subcellularLocation>
</comment>
<keyword evidence="2" id="KW-0813">Transport</keyword>
<dbReference type="InterPro" id="IPR011701">
    <property type="entry name" value="MFS"/>
</dbReference>
<dbReference type="HAMAP" id="MF_00165">
    <property type="entry name" value="Thymidylate_kinase"/>
    <property type="match status" value="1"/>
</dbReference>
<organism evidence="15 16">
    <name type="scientific">Fodinicola feengrottensis</name>
    <dbReference type="NCBI Taxonomy" id="435914"/>
    <lineage>
        <taxon>Bacteria</taxon>
        <taxon>Bacillati</taxon>
        <taxon>Actinomycetota</taxon>
        <taxon>Actinomycetes</taxon>
        <taxon>Mycobacteriales</taxon>
        <taxon>Fodinicola</taxon>
    </lineage>
</organism>
<evidence type="ECO:0000256" key="7">
    <source>
        <dbReference type="ARBA" id="ARBA00022741"/>
    </source>
</evidence>
<keyword evidence="16" id="KW-1185">Reference proteome</keyword>
<keyword evidence="4 12" id="KW-0808">Transferase</keyword>
<name>A0ABP4RPP3_9ACTN</name>
<feature type="transmembrane region" description="Helical" evidence="13">
    <location>
        <begin position="143"/>
        <end position="163"/>
    </location>
</feature>
<feature type="transmembrane region" description="Helical" evidence="13">
    <location>
        <begin position="268"/>
        <end position="291"/>
    </location>
</feature>
<feature type="transmembrane region" description="Helical" evidence="13">
    <location>
        <begin position="42"/>
        <end position="68"/>
    </location>
</feature>
<dbReference type="SUPFAM" id="SSF52540">
    <property type="entry name" value="P-loop containing nucleoside triphosphate hydrolases"/>
    <property type="match status" value="1"/>
</dbReference>
<dbReference type="PANTHER" id="PTHR43266">
    <property type="entry name" value="MACROLIDE-EFFLUX PROTEIN"/>
    <property type="match status" value="1"/>
</dbReference>
<comment type="caution">
    <text evidence="15">The sequence shown here is derived from an EMBL/GenBank/DDBJ whole genome shotgun (WGS) entry which is preliminary data.</text>
</comment>
<feature type="transmembrane region" description="Helical" evidence="13">
    <location>
        <begin position="361"/>
        <end position="386"/>
    </location>
</feature>
<evidence type="ECO:0000256" key="13">
    <source>
        <dbReference type="SAM" id="Phobius"/>
    </source>
</evidence>
<feature type="transmembrane region" description="Helical" evidence="13">
    <location>
        <begin position="241"/>
        <end position="262"/>
    </location>
</feature>
<evidence type="ECO:0000259" key="14">
    <source>
        <dbReference type="Pfam" id="PF02223"/>
    </source>
</evidence>
<evidence type="ECO:0000256" key="11">
    <source>
        <dbReference type="ARBA" id="ARBA00023136"/>
    </source>
</evidence>
<evidence type="ECO:0000256" key="6">
    <source>
        <dbReference type="ARBA" id="ARBA00022727"/>
    </source>
</evidence>
<feature type="transmembrane region" description="Helical" evidence="13">
    <location>
        <begin position="406"/>
        <end position="423"/>
    </location>
</feature>
<dbReference type="InterPro" id="IPR018094">
    <property type="entry name" value="Thymidylate_kinase"/>
</dbReference>
<dbReference type="InterPro" id="IPR027417">
    <property type="entry name" value="P-loop_NTPase"/>
</dbReference>
<feature type="binding site" evidence="12">
    <location>
        <begin position="464"/>
        <end position="471"/>
    </location>
    <ligand>
        <name>ATP</name>
        <dbReference type="ChEBI" id="CHEBI:30616"/>
    </ligand>
</feature>
<feature type="domain" description="Thymidylate kinase-like" evidence="14">
    <location>
        <begin position="462"/>
        <end position="650"/>
    </location>
</feature>
<dbReference type="RefSeq" id="WP_344306652.1">
    <property type="nucleotide sequence ID" value="NZ_BAAANY010000001.1"/>
</dbReference>
<dbReference type="Pfam" id="PF07690">
    <property type="entry name" value="MFS_1"/>
    <property type="match status" value="1"/>
</dbReference>
<dbReference type="Proteomes" id="UP001500618">
    <property type="component" value="Unassembled WGS sequence"/>
</dbReference>
<keyword evidence="7 12" id="KW-0547">Nucleotide-binding</keyword>
<evidence type="ECO:0000256" key="9">
    <source>
        <dbReference type="ARBA" id="ARBA00022840"/>
    </source>
</evidence>
<dbReference type="InterPro" id="IPR018095">
    <property type="entry name" value="Thymidylate_kin_CS"/>
</dbReference>
<keyword evidence="5 13" id="KW-0812">Transmembrane</keyword>
<dbReference type="EMBL" id="BAAANY010000001">
    <property type="protein sequence ID" value="GAA1658453.1"/>
    <property type="molecule type" value="Genomic_DNA"/>
</dbReference>
<comment type="catalytic activity">
    <reaction evidence="12">
        <text>dTMP + ATP = dTDP + ADP</text>
        <dbReference type="Rhea" id="RHEA:13517"/>
        <dbReference type="ChEBI" id="CHEBI:30616"/>
        <dbReference type="ChEBI" id="CHEBI:58369"/>
        <dbReference type="ChEBI" id="CHEBI:63528"/>
        <dbReference type="ChEBI" id="CHEBI:456216"/>
        <dbReference type="EC" id="2.7.4.9"/>
    </reaction>
</comment>
<dbReference type="PANTHER" id="PTHR43266:SF2">
    <property type="entry name" value="MAJOR FACILITATOR SUPERFAMILY (MFS) PROFILE DOMAIN-CONTAINING PROTEIN"/>
    <property type="match status" value="1"/>
</dbReference>
<keyword evidence="11 13" id="KW-0472">Membrane</keyword>
<dbReference type="GO" id="GO:0016301">
    <property type="term" value="F:kinase activity"/>
    <property type="evidence" value="ECO:0007669"/>
    <property type="project" value="UniProtKB-KW"/>
</dbReference>
<evidence type="ECO:0000313" key="15">
    <source>
        <dbReference type="EMBL" id="GAA1658453.1"/>
    </source>
</evidence>
<evidence type="ECO:0000256" key="1">
    <source>
        <dbReference type="ARBA" id="ARBA00004651"/>
    </source>
</evidence>
<keyword evidence="3" id="KW-1003">Cell membrane</keyword>
<feature type="transmembrane region" description="Helical" evidence="13">
    <location>
        <begin position="185"/>
        <end position="204"/>
    </location>
</feature>
<keyword evidence="10 13" id="KW-1133">Transmembrane helix</keyword>
<dbReference type="InterPro" id="IPR036259">
    <property type="entry name" value="MFS_trans_sf"/>
</dbReference>
<gene>
    <name evidence="12" type="primary">tmk</name>
    <name evidence="15" type="ORF">GCM10009765_04840</name>
</gene>
<protein>
    <recommendedName>
        <fullName evidence="12">Thymidylate kinase</fullName>
        <ecNumber evidence="12">2.7.4.9</ecNumber>
    </recommendedName>
    <alternativeName>
        <fullName evidence="12">dTMP kinase</fullName>
    </alternativeName>
</protein>
<feature type="transmembrane region" description="Helical" evidence="13">
    <location>
        <begin position="326"/>
        <end position="349"/>
    </location>
</feature>
<evidence type="ECO:0000256" key="3">
    <source>
        <dbReference type="ARBA" id="ARBA00022475"/>
    </source>
</evidence>
<evidence type="ECO:0000256" key="5">
    <source>
        <dbReference type="ARBA" id="ARBA00022692"/>
    </source>
</evidence>
<dbReference type="InterPro" id="IPR039430">
    <property type="entry name" value="Thymidylate_kin-like_dom"/>
</dbReference>
<evidence type="ECO:0000256" key="2">
    <source>
        <dbReference type="ARBA" id="ARBA00022448"/>
    </source>
</evidence>
<keyword evidence="6 12" id="KW-0545">Nucleotide biosynthesis</keyword>
<proteinExistence type="inferred from homology"/>
<evidence type="ECO:0000256" key="8">
    <source>
        <dbReference type="ARBA" id="ARBA00022777"/>
    </source>
</evidence>
<dbReference type="SUPFAM" id="SSF103473">
    <property type="entry name" value="MFS general substrate transporter"/>
    <property type="match status" value="1"/>
</dbReference>
<dbReference type="Gene3D" id="3.40.50.300">
    <property type="entry name" value="P-loop containing nucleotide triphosphate hydrolases"/>
    <property type="match status" value="1"/>
</dbReference>
<feature type="transmembrane region" description="Helical" evidence="13">
    <location>
        <begin position="303"/>
        <end position="320"/>
    </location>
</feature>
<dbReference type="PROSITE" id="PS01331">
    <property type="entry name" value="THYMIDYLATE_KINASE"/>
    <property type="match status" value="1"/>
</dbReference>
<keyword evidence="8 12" id="KW-0418">Kinase</keyword>
<dbReference type="Pfam" id="PF02223">
    <property type="entry name" value="Thymidylate_kin"/>
    <property type="match status" value="1"/>
</dbReference>